<feature type="transmembrane region" description="Helical" evidence="2">
    <location>
        <begin position="12"/>
        <end position="34"/>
    </location>
</feature>
<reference evidence="3 4" key="1">
    <citation type="journal article" date="2019" name="Int. J. Syst. Evol. Microbiol.">
        <title>The Global Catalogue of Microorganisms (GCM) 10K type strain sequencing project: providing services to taxonomists for standard genome sequencing and annotation.</title>
        <authorList>
            <consortium name="The Broad Institute Genomics Platform"/>
            <consortium name="The Broad Institute Genome Sequencing Center for Infectious Disease"/>
            <person name="Wu L."/>
            <person name="Ma J."/>
        </authorList>
    </citation>
    <scope>NUCLEOTIDE SEQUENCE [LARGE SCALE GENOMIC DNA]</scope>
    <source>
        <strain evidence="3 4">DT72</strain>
    </source>
</reference>
<keyword evidence="2" id="KW-1133">Transmembrane helix</keyword>
<organism evidence="3 4">
    <name type="scientific">Halorussus caseinilyticus</name>
    <dbReference type="NCBI Taxonomy" id="3034025"/>
    <lineage>
        <taxon>Archaea</taxon>
        <taxon>Methanobacteriati</taxon>
        <taxon>Methanobacteriota</taxon>
        <taxon>Stenosarchaea group</taxon>
        <taxon>Halobacteria</taxon>
        <taxon>Halobacteriales</taxon>
        <taxon>Haladaptataceae</taxon>
        <taxon>Halorussus</taxon>
    </lineage>
</organism>
<comment type="caution">
    <text evidence="3">The sequence shown here is derived from an EMBL/GenBank/DDBJ whole genome shotgun (WGS) entry which is preliminary data.</text>
</comment>
<name>A0ABD5WPY4_9EURY</name>
<gene>
    <name evidence="3" type="ORF">ACFQJ6_14400</name>
</gene>
<protein>
    <recommendedName>
        <fullName evidence="5">ArsR family transcriptional regulator</fullName>
    </recommendedName>
</protein>
<keyword evidence="4" id="KW-1185">Reference proteome</keyword>
<evidence type="ECO:0000256" key="2">
    <source>
        <dbReference type="SAM" id="Phobius"/>
    </source>
</evidence>
<evidence type="ECO:0008006" key="5">
    <source>
        <dbReference type="Google" id="ProtNLM"/>
    </source>
</evidence>
<feature type="compositionally biased region" description="Low complexity" evidence="1">
    <location>
        <begin position="133"/>
        <end position="150"/>
    </location>
</feature>
<proteinExistence type="predicted"/>
<feature type="region of interest" description="Disordered" evidence="1">
    <location>
        <begin position="133"/>
        <end position="175"/>
    </location>
</feature>
<evidence type="ECO:0000313" key="4">
    <source>
        <dbReference type="Proteomes" id="UP001596407"/>
    </source>
</evidence>
<dbReference type="RefSeq" id="WP_276280971.1">
    <property type="nucleotide sequence ID" value="NZ_CP119809.1"/>
</dbReference>
<sequence length="175" mass="19203">MAENSENPLLTVLFYGQLSCVVAAVAVWIAVLFGPLVNPWFFPIMAVGAVLGLVRAYVGKQQSDEAKKTVIQGEAGVLHALAVENRPITARALSNILPHTLPDMKYRLQRLEEKDLIGATERDGVKYYYVKSTESATSSEETTDASMASSGTSEQSDDRQESDKMDDEKTELETE</sequence>
<feature type="transmembrane region" description="Helical" evidence="2">
    <location>
        <begin position="40"/>
        <end position="58"/>
    </location>
</feature>
<keyword evidence="2" id="KW-0472">Membrane</keyword>
<dbReference type="SUPFAM" id="SSF46785">
    <property type="entry name" value="Winged helix' DNA-binding domain"/>
    <property type="match status" value="1"/>
</dbReference>
<dbReference type="AlphaFoldDB" id="A0ABD5WPY4"/>
<dbReference type="GeneID" id="79302147"/>
<feature type="compositionally biased region" description="Basic and acidic residues" evidence="1">
    <location>
        <begin position="156"/>
        <end position="167"/>
    </location>
</feature>
<dbReference type="Proteomes" id="UP001596407">
    <property type="component" value="Unassembled WGS sequence"/>
</dbReference>
<dbReference type="EMBL" id="JBHSZH010000005">
    <property type="protein sequence ID" value="MFC7081113.1"/>
    <property type="molecule type" value="Genomic_DNA"/>
</dbReference>
<keyword evidence="2" id="KW-0812">Transmembrane</keyword>
<evidence type="ECO:0000313" key="3">
    <source>
        <dbReference type="EMBL" id="MFC7081113.1"/>
    </source>
</evidence>
<evidence type="ECO:0000256" key="1">
    <source>
        <dbReference type="SAM" id="MobiDB-lite"/>
    </source>
</evidence>
<accession>A0ABD5WPY4</accession>
<dbReference type="InterPro" id="IPR036390">
    <property type="entry name" value="WH_DNA-bd_sf"/>
</dbReference>